<dbReference type="OrthoDB" id="9779902at2"/>
<dbReference type="PANTHER" id="PTHR11011:SF45">
    <property type="entry name" value="FATTY ACYL-COA REDUCTASE CG8306-RELATED"/>
    <property type="match status" value="1"/>
</dbReference>
<evidence type="ECO:0000259" key="1">
    <source>
        <dbReference type="Pfam" id="PF07993"/>
    </source>
</evidence>
<dbReference type="Gene3D" id="3.40.50.720">
    <property type="entry name" value="NAD(P)-binding Rossmann-like Domain"/>
    <property type="match status" value="1"/>
</dbReference>
<gene>
    <name evidence="2" type="ORF">ERL59_08070</name>
</gene>
<dbReference type="InterPro" id="IPR026055">
    <property type="entry name" value="FAR"/>
</dbReference>
<dbReference type="GO" id="GO:0035336">
    <property type="term" value="P:long-chain fatty-acyl-CoA metabolic process"/>
    <property type="evidence" value="ECO:0007669"/>
    <property type="project" value="TreeGrafter"/>
</dbReference>
<keyword evidence="3" id="KW-1185">Reference proteome</keyword>
<dbReference type="InterPro" id="IPR036291">
    <property type="entry name" value="NAD(P)-bd_dom_sf"/>
</dbReference>
<reference evidence="2 3" key="1">
    <citation type="submission" date="2019-01" db="EMBL/GenBank/DDBJ databases">
        <title>Chengkuizengella sp. nov., isolated from deep-sea sediment of East Pacific Ocean.</title>
        <authorList>
            <person name="Yang J."/>
            <person name="Lai Q."/>
            <person name="Shao Z."/>
        </authorList>
    </citation>
    <scope>NUCLEOTIDE SEQUENCE [LARGE SCALE GENOMIC DNA]</scope>
    <source>
        <strain evidence="2 3">YPA3-1-1</strain>
    </source>
</reference>
<sequence length="365" mass="42021">MGNKYFFTGFPGFIASQIIQQLQKEQEDVDHIYVLVLPNMYREAEVEAAKLMNDGGFEKDRFTILEGDITNNNLGISDDRLQVLQREVTHVFHLAAIYDLAVPKDIAYLVNVKGTDNVNQFVKQLESLKRYIYFSTAYVAGDRKGKILESELEKNQTFQNYYEETKYEAEVLVKKIMNDVPTTIIRPGIVKGHSFTGETIKFDGPYFILNFLDRLRFLPILPYIGPGEAEINLVPVDYIIAASCYLGHAEIGEGKTYHLTDPSPYKVKEVYSAMMQELLQKKPIGRVPIMSTVLFLKIKFIRKFLGVEKEALDYFTYEARFDCQNAVEDLKGSGIHCPDFMEILEPMVTYYKTHKHDQKKQLVIR</sequence>
<dbReference type="Pfam" id="PF07993">
    <property type="entry name" value="NAD_binding_4"/>
    <property type="match status" value="1"/>
</dbReference>
<dbReference type="EMBL" id="SIJB01000018">
    <property type="protein sequence ID" value="NBI28913.1"/>
    <property type="molecule type" value="Genomic_DNA"/>
</dbReference>
<dbReference type="PANTHER" id="PTHR11011">
    <property type="entry name" value="MALE STERILITY PROTEIN 2-RELATED"/>
    <property type="match status" value="1"/>
</dbReference>
<dbReference type="InterPro" id="IPR013120">
    <property type="entry name" value="FAR_NAD-bd"/>
</dbReference>
<name>A0A6N9Q1T0_9BACL</name>
<evidence type="ECO:0000313" key="3">
    <source>
        <dbReference type="Proteomes" id="UP000448943"/>
    </source>
</evidence>
<evidence type="ECO:0000313" key="2">
    <source>
        <dbReference type="EMBL" id="NBI28913.1"/>
    </source>
</evidence>
<organism evidence="2 3">
    <name type="scientific">Chengkuizengella marina</name>
    <dbReference type="NCBI Taxonomy" id="2507566"/>
    <lineage>
        <taxon>Bacteria</taxon>
        <taxon>Bacillati</taxon>
        <taxon>Bacillota</taxon>
        <taxon>Bacilli</taxon>
        <taxon>Bacillales</taxon>
        <taxon>Paenibacillaceae</taxon>
        <taxon>Chengkuizengella</taxon>
    </lineage>
</organism>
<protein>
    <submittedName>
        <fullName evidence="2">NAD-dependent epimerase/dehydratase family protein</fullName>
    </submittedName>
</protein>
<proteinExistence type="predicted"/>
<dbReference type="Proteomes" id="UP000448943">
    <property type="component" value="Unassembled WGS sequence"/>
</dbReference>
<accession>A0A6N9Q1T0</accession>
<dbReference type="GO" id="GO:0080019">
    <property type="term" value="F:alcohol-forming very long-chain fatty acyl-CoA reductase activity"/>
    <property type="evidence" value="ECO:0007669"/>
    <property type="project" value="InterPro"/>
</dbReference>
<dbReference type="SUPFAM" id="SSF51735">
    <property type="entry name" value="NAD(P)-binding Rossmann-fold domains"/>
    <property type="match status" value="1"/>
</dbReference>
<feature type="domain" description="Thioester reductase (TE)" evidence="1">
    <location>
        <begin position="8"/>
        <end position="242"/>
    </location>
</feature>
<dbReference type="RefSeq" id="WP_160645704.1">
    <property type="nucleotide sequence ID" value="NZ_SIJB01000018.1"/>
</dbReference>
<comment type="caution">
    <text evidence="2">The sequence shown here is derived from an EMBL/GenBank/DDBJ whole genome shotgun (WGS) entry which is preliminary data.</text>
</comment>
<dbReference type="CDD" id="cd05263">
    <property type="entry name" value="MupV_like_SDR_e"/>
    <property type="match status" value="1"/>
</dbReference>
<dbReference type="AlphaFoldDB" id="A0A6N9Q1T0"/>